<organism evidence="2 3">
    <name type="scientific">Rhodocollybia butyracea</name>
    <dbReference type="NCBI Taxonomy" id="206335"/>
    <lineage>
        <taxon>Eukaryota</taxon>
        <taxon>Fungi</taxon>
        <taxon>Dikarya</taxon>
        <taxon>Basidiomycota</taxon>
        <taxon>Agaricomycotina</taxon>
        <taxon>Agaricomycetes</taxon>
        <taxon>Agaricomycetidae</taxon>
        <taxon>Agaricales</taxon>
        <taxon>Marasmiineae</taxon>
        <taxon>Omphalotaceae</taxon>
        <taxon>Rhodocollybia</taxon>
    </lineage>
</organism>
<feature type="region of interest" description="Disordered" evidence="1">
    <location>
        <begin position="102"/>
        <end position="155"/>
    </location>
</feature>
<gene>
    <name evidence="2" type="ORF">BDP27DRAFT_1369138</name>
</gene>
<feature type="region of interest" description="Disordered" evidence="1">
    <location>
        <begin position="327"/>
        <end position="365"/>
    </location>
</feature>
<comment type="caution">
    <text evidence="2">The sequence shown here is derived from an EMBL/GenBank/DDBJ whole genome shotgun (WGS) entry which is preliminary data.</text>
</comment>
<feature type="compositionally biased region" description="Pro residues" evidence="1">
    <location>
        <begin position="112"/>
        <end position="124"/>
    </location>
</feature>
<feature type="region of interest" description="Disordered" evidence="1">
    <location>
        <begin position="187"/>
        <end position="211"/>
    </location>
</feature>
<dbReference type="OrthoDB" id="2890087at2759"/>
<sequence>MWFRKRAGGRYAQHGEPTQASDRNMKTLEISDELKSRFKIEYKKKGTLRERRELNVKYQHIVRAVDLPLNPFTHLYSLEIWFKKDAEEELLQPLAHTIPGKTSLASSHRASPNPPSAIPPPAPTPIVNNGPFSGESKRNNPYPSSTGGSNPTYRYDQASAPINVLHVSHGADESDSRMNMQSNVEIEQPTRDYPAPREDSPCHLSSSTMPVPVKTRFPRKELWTTDTHFSPIRNRSFQTSSLCSLPPAPFAKPLCSYTYPPVQPDPSYHHRSYSNAPLAKPLCSYRYPPVQPDHSYYRHLYTIAAAGTDIPLTVTWGMDAFVDTQDFSPAPNTDDQVPISSSENAADIEYDPEVEEPPSPTYAENYDMRHHLPRYDHHHQSYSPAPVVVPNNTADFEYGAESLEESPSPTYAEDCYMGHHDPHHDPHHDHRPSSPAPAGVQSSYNSRDWELEGSAKTTRI</sequence>
<feature type="compositionally biased region" description="Polar residues" evidence="1">
    <location>
        <begin position="139"/>
        <end position="152"/>
    </location>
</feature>
<feature type="region of interest" description="Disordered" evidence="1">
    <location>
        <begin position="401"/>
        <end position="460"/>
    </location>
</feature>
<feature type="compositionally biased region" description="Polar residues" evidence="1">
    <location>
        <begin position="327"/>
        <end position="344"/>
    </location>
</feature>
<accession>A0A9P5PAR4</accession>
<feature type="compositionally biased region" description="Acidic residues" evidence="1">
    <location>
        <begin position="346"/>
        <end position="356"/>
    </location>
</feature>
<dbReference type="EMBL" id="JADNRY010000182">
    <property type="protein sequence ID" value="KAF9062099.1"/>
    <property type="molecule type" value="Genomic_DNA"/>
</dbReference>
<feature type="region of interest" description="Disordered" evidence="1">
    <location>
        <begin position="1"/>
        <end position="21"/>
    </location>
</feature>
<dbReference type="AlphaFoldDB" id="A0A9P5PAR4"/>
<feature type="compositionally biased region" description="Basic and acidic residues" evidence="1">
    <location>
        <begin position="188"/>
        <end position="201"/>
    </location>
</feature>
<feature type="compositionally biased region" description="Basic and acidic residues" evidence="1">
    <location>
        <begin position="416"/>
        <end position="432"/>
    </location>
</feature>
<protein>
    <submittedName>
        <fullName evidence="2">Uncharacterized protein</fullName>
    </submittedName>
</protein>
<dbReference type="Proteomes" id="UP000772434">
    <property type="component" value="Unassembled WGS sequence"/>
</dbReference>
<keyword evidence="3" id="KW-1185">Reference proteome</keyword>
<evidence type="ECO:0000256" key="1">
    <source>
        <dbReference type="SAM" id="MobiDB-lite"/>
    </source>
</evidence>
<evidence type="ECO:0000313" key="2">
    <source>
        <dbReference type="EMBL" id="KAF9062099.1"/>
    </source>
</evidence>
<reference evidence="2" key="1">
    <citation type="submission" date="2020-11" db="EMBL/GenBank/DDBJ databases">
        <authorList>
            <consortium name="DOE Joint Genome Institute"/>
            <person name="Ahrendt S."/>
            <person name="Riley R."/>
            <person name="Andreopoulos W."/>
            <person name="Labutti K."/>
            <person name="Pangilinan J."/>
            <person name="Ruiz-Duenas F.J."/>
            <person name="Barrasa J.M."/>
            <person name="Sanchez-Garcia M."/>
            <person name="Camarero S."/>
            <person name="Miyauchi S."/>
            <person name="Serrano A."/>
            <person name="Linde D."/>
            <person name="Babiker R."/>
            <person name="Drula E."/>
            <person name="Ayuso-Fernandez I."/>
            <person name="Pacheco R."/>
            <person name="Padilla G."/>
            <person name="Ferreira P."/>
            <person name="Barriuso J."/>
            <person name="Kellner H."/>
            <person name="Castanera R."/>
            <person name="Alfaro M."/>
            <person name="Ramirez L."/>
            <person name="Pisabarro A.G."/>
            <person name="Kuo A."/>
            <person name="Tritt A."/>
            <person name="Lipzen A."/>
            <person name="He G."/>
            <person name="Yan M."/>
            <person name="Ng V."/>
            <person name="Cullen D."/>
            <person name="Martin F."/>
            <person name="Rosso M.-N."/>
            <person name="Henrissat B."/>
            <person name="Hibbett D."/>
            <person name="Martinez A.T."/>
            <person name="Grigoriev I.V."/>
        </authorList>
    </citation>
    <scope>NUCLEOTIDE SEQUENCE</scope>
    <source>
        <strain evidence="2">AH 40177</strain>
    </source>
</reference>
<name>A0A9P5PAR4_9AGAR</name>
<evidence type="ECO:0000313" key="3">
    <source>
        <dbReference type="Proteomes" id="UP000772434"/>
    </source>
</evidence>
<proteinExistence type="predicted"/>